<keyword evidence="12" id="KW-0744">Spermatogenesis</keyword>
<dbReference type="GO" id="GO:0051321">
    <property type="term" value="P:meiotic cell cycle"/>
    <property type="evidence" value="ECO:0007669"/>
    <property type="project" value="UniProtKB-KW"/>
</dbReference>
<proteinExistence type="inferred from homology"/>
<dbReference type="Pfam" id="PF00567">
    <property type="entry name" value="TUDOR"/>
    <property type="match status" value="1"/>
</dbReference>
<dbReference type="EMBL" id="CADCXV010000247">
    <property type="protein sequence ID" value="CAB0029069.1"/>
    <property type="molecule type" value="Genomic_DNA"/>
</dbReference>
<dbReference type="GO" id="GO:0003723">
    <property type="term" value="F:RNA binding"/>
    <property type="evidence" value="ECO:0007669"/>
    <property type="project" value="TreeGrafter"/>
</dbReference>
<evidence type="ECO:0000256" key="4">
    <source>
        <dbReference type="ARBA" id="ARBA00013352"/>
    </source>
</evidence>
<evidence type="ECO:0000256" key="2">
    <source>
        <dbReference type="ARBA" id="ARBA00008792"/>
    </source>
</evidence>
<name>A0A6H5HZJ7_9HYME</name>
<dbReference type="SMART" id="SM00847">
    <property type="entry name" value="HA2"/>
    <property type="match status" value="1"/>
</dbReference>
<dbReference type="PROSITE" id="PS00028">
    <property type="entry name" value="ZINC_FINGER_C2H2_1"/>
    <property type="match status" value="1"/>
</dbReference>
<dbReference type="PROSITE" id="PS51192">
    <property type="entry name" value="HELICASE_ATP_BIND_1"/>
    <property type="match status" value="1"/>
</dbReference>
<dbReference type="PROSITE" id="PS50304">
    <property type="entry name" value="TUDOR"/>
    <property type="match status" value="1"/>
</dbReference>
<evidence type="ECO:0000313" key="19">
    <source>
        <dbReference type="EMBL" id="CAB0029069.1"/>
    </source>
</evidence>
<feature type="domain" description="Helicase ATP-binding" evidence="17">
    <location>
        <begin position="127"/>
        <end position="293"/>
    </location>
</feature>
<comment type="similarity">
    <text evidence="2">Belongs to the DEAD box helicase family. DEAH subfamily.</text>
</comment>
<dbReference type="OrthoDB" id="66977at2759"/>
<dbReference type="GO" id="GO:0005524">
    <property type="term" value="F:ATP binding"/>
    <property type="evidence" value="ECO:0007669"/>
    <property type="project" value="UniProtKB-KW"/>
</dbReference>
<dbReference type="GO" id="GO:0003724">
    <property type="term" value="F:RNA helicase activity"/>
    <property type="evidence" value="ECO:0007669"/>
    <property type="project" value="UniProtKB-EC"/>
</dbReference>
<dbReference type="SUPFAM" id="SSF52540">
    <property type="entry name" value="P-loop containing nucleoside triphosphate hydrolases"/>
    <property type="match status" value="1"/>
</dbReference>
<evidence type="ECO:0000259" key="17">
    <source>
        <dbReference type="PROSITE" id="PS51192"/>
    </source>
</evidence>
<evidence type="ECO:0000256" key="7">
    <source>
        <dbReference type="ARBA" id="ARBA00022741"/>
    </source>
</evidence>
<feature type="domain" description="Helicase C-terminal" evidence="18">
    <location>
        <begin position="377"/>
        <end position="549"/>
    </location>
</feature>
<evidence type="ECO:0000259" key="18">
    <source>
        <dbReference type="PROSITE" id="PS51194"/>
    </source>
</evidence>
<dbReference type="Gene3D" id="2.40.50.90">
    <property type="match status" value="1"/>
</dbReference>
<evidence type="ECO:0000313" key="20">
    <source>
        <dbReference type="Proteomes" id="UP000479190"/>
    </source>
</evidence>
<evidence type="ECO:0000256" key="12">
    <source>
        <dbReference type="ARBA" id="ARBA00022871"/>
    </source>
</evidence>
<evidence type="ECO:0000256" key="1">
    <source>
        <dbReference type="ARBA" id="ARBA00004496"/>
    </source>
</evidence>
<dbReference type="SMART" id="SM00490">
    <property type="entry name" value="HELICc"/>
    <property type="match status" value="1"/>
</dbReference>
<dbReference type="SUPFAM" id="SSF63748">
    <property type="entry name" value="Tudor/PWWP/MBT"/>
    <property type="match status" value="1"/>
</dbReference>
<dbReference type="EC" id="3.6.4.13" evidence="3"/>
<reference evidence="19 20" key="1">
    <citation type="submission" date="2020-02" db="EMBL/GenBank/DDBJ databases">
        <authorList>
            <person name="Ferguson B K."/>
        </authorList>
    </citation>
    <scope>NUCLEOTIDE SEQUENCE [LARGE SCALE GENOMIC DNA]</scope>
</reference>
<dbReference type="Pfam" id="PF00271">
    <property type="entry name" value="Helicase_C"/>
    <property type="match status" value="1"/>
</dbReference>
<keyword evidence="9" id="KW-0378">Hydrolase</keyword>
<dbReference type="InterPro" id="IPR011545">
    <property type="entry name" value="DEAD/DEAH_box_helicase_dom"/>
</dbReference>
<keyword evidence="6" id="KW-0963">Cytoplasm</keyword>
<dbReference type="Pfam" id="PF21010">
    <property type="entry name" value="HA2_C"/>
    <property type="match status" value="1"/>
</dbReference>
<dbReference type="GO" id="GO:0031047">
    <property type="term" value="P:regulatory ncRNA-mediated gene silencing"/>
    <property type="evidence" value="ECO:0007669"/>
    <property type="project" value="UniProtKB-KW"/>
</dbReference>
<evidence type="ECO:0000256" key="9">
    <source>
        <dbReference type="ARBA" id="ARBA00022801"/>
    </source>
</evidence>
<dbReference type="PROSITE" id="PS51194">
    <property type="entry name" value="HELICASE_CTER"/>
    <property type="match status" value="1"/>
</dbReference>
<dbReference type="InterPro" id="IPR027417">
    <property type="entry name" value="P-loop_NTPase"/>
</dbReference>
<keyword evidence="5" id="KW-0217">Developmental protein</keyword>
<protein>
    <recommendedName>
        <fullName evidence="4">Probable ATP-dependent RNA helicase spindle-E</fullName>
        <ecNumber evidence="3">3.6.4.13</ecNumber>
    </recommendedName>
</protein>
<evidence type="ECO:0000256" key="13">
    <source>
        <dbReference type="ARBA" id="ARBA00023158"/>
    </source>
</evidence>
<dbReference type="Pfam" id="PF00270">
    <property type="entry name" value="DEAD"/>
    <property type="match status" value="1"/>
</dbReference>
<gene>
    <name evidence="19" type="ORF">TBRA_LOCUS1157</name>
</gene>
<keyword evidence="8" id="KW-0221">Differentiation</keyword>
<comment type="catalytic activity">
    <reaction evidence="15">
        <text>ATP + H2O = ADP + phosphate + H(+)</text>
        <dbReference type="Rhea" id="RHEA:13065"/>
        <dbReference type="ChEBI" id="CHEBI:15377"/>
        <dbReference type="ChEBI" id="CHEBI:15378"/>
        <dbReference type="ChEBI" id="CHEBI:30616"/>
        <dbReference type="ChEBI" id="CHEBI:43474"/>
        <dbReference type="ChEBI" id="CHEBI:456216"/>
        <dbReference type="EC" id="3.6.4.13"/>
    </reaction>
</comment>
<dbReference type="InterPro" id="IPR035437">
    <property type="entry name" value="SNase_OB-fold_sf"/>
</dbReference>
<keyword evidence="7" id="KW-0547">Nucleotide-binding</keyword>
<feature type="domain" description="Tudor" evidence="16">
    <location>
        <begin position="986"/>
        <end position="1046"/>
    </location>
</feature>
<comment type="subcellular location">
    <subcellularLocation>
        <location evidence="1">Cytoplasm</location>
    </subcellularLocation>
</comment>
<keyword evidence="20" id="KW-1185">Reference proteome</keyword>
<dbReference type="Gene3D" id="3.40.50.300">
    <property type="entry name" value="P-loop containing nucleotide triphosphate hydrolases"/>
    <property type="match status" value="2"/>
</dbReference>
<dbReference type="PANTHER" id="PTHR18934">
    <property type="entry name" value="ATP-DEPENDENT RNA HELICASE"/>
    <property type="match status" value="1"/>
</dbReference>
<dbReference type="CDD" id="cd18791">
    <property type="entry name" value="SF2_C_RHA"/>
    <property type="match status" value="1"/>
</dbReference>
<evidence type="ECO:0000256" key="6">
    <source>
        <dbReference type="ARBA" id="ARBA00022490"/>
    </source>
</evidence>
<evidence type="ECO:0000256" key="10">
    <source>
        <dbReference type="ARBA" id="ARBA00022806"/>
    </source>
</evidence>
<dbReference type="GO" id="GO:0016787">
    <property type="term" value="F:hydrolase activity"/>
    <property type="evidence" value="ECO:0007669"/>
    <property type="project" value="UniProtKB-KW"/>
</dbReference>
<dbReference type="InterPro" id="IPR013087">
    <property type="entry name" value="Znf_C2H2_type"/>
</dbReference>
<dbReference type="InterPro" id="IPR002999">
    <property type="entry name" value="Tudor"/>
</dbReference>
<keyword evidence="10" id="KW-0347">Helicase</keyword>
<dbReference type="GO" id="GO:0005737">
    <property type="term" value="C:cytoplasm"/>
    <property type="evidence" value="ECO:0007669"/>
    <property type="project" value="UniProtKB-SubCell"/>
</dbReference>
<dbReference type="InterPro" id="IPR007502">
    <property type="entry name" value="Helicase-assoc_dom"/>
</dbReference>
<keyword evidence="11" id="KW-0067">ATP-binding</keyword>
<keyword evidence="14" id="KW-0469">Meiosis</keyword>
<dbReference type="PANTHER" id="PTHR18934:SF113">
    <property type="entry name" value="ATP-DEPENDENT RNA HELICASE TDRD9"/>
    <property type="match status" value="1"/>
</dbReference>
<dbReference type="GO" id="GO:0030154">
    <property type="term" value="P:cell differentiation"/>
    <property type="evidence" value="ECO:0007669"/>
    <property type="project" value="UniProtKB-KW"/>
</dbReference>
<keyword evidence="13" id="KW-0943">RNA-mediated gene silencing</keyword>
<dbReference type="Gene3D" id="1.20.120.1080">
    <property type="match status" value="1"/>
</dbReference>
<evidence type="ECO:0000256" key="11">
    <source>
        <dbReference type="ARBA" id="ARBA00022840"/>
    </source>
</evidence>
<dbReference type="GO" id="GO:0007283">
    <property type="term" value="P:spermatogenesis"/>
    <property type="evidence" value="ECO:0007669"/>
    <property type="project" value="UniProtKB-KW"/>
</dbReference>
<evidence type="ECO:0000256" key="8">
    <source>
        <dbReference type="ARBA" id="ARBA00022782"/>
    </source>
</evidence>
<dbReference type="Proteomes" id="UP000479190">
    <property type="component" value="Unassembled WGS sequence"/>
</dbReference>
<evidence type="ECO:0000256" key="5">
    <source>
        <dbReference type="ARBA" id="ARBA00022473"/>
    </source>
</evidence>
<accession>A0A6H5HZJ7</accession>
<sequence length="1462" mass="168479">MDLLNLFDSKKDFRRAPVAVRNRNDDTSSEYSEYNTVYSCATDFPVYSGTDYAKQFQEEEKELIMQVQNVKINDPNDPMDLISEGTVPVSLATELTQAKSMDPLDKKYDFEHRPCNLPIMENKEDILNMVNSHMIGIIEGSTGCGKSTQVPQFFLDYCREHHLNCNIIVTQPRRIAALSIAKRVAKERKWPLGSIVGVQVGMFKLVSADTRLTYCTTGVLLNKLMQAKSLAEYTHIIIDEVHERDKDMDFLLLVIKKLIATNSRNIKLVLMSATFNVDKFSKYFAIATEKGLMPAPITSVAKKRNYKVFIHYLCQIHVLGAVRIHLILIYIYLAFDYKNFKQKFFFQVPEVSFEKPEVSHHMMQFCIRLLKIFDEIDLNDEMDDDDNTDNRQRHTVLMFLPGIYEIEEMHGLLSNFTDLKWDIVVLHSSITHEEQSKVFTPPPKGYRRVILSTNIAESSITISDVKYVIDFCLSKQLVTDQTTNFQSLELCWASKANCDQRSGRAGRVMDGRVYRLVPKDFFDALNPESEPEIRRAPLENLVLKSKIIDLGPPKAILALAIDPPDLSNITNTVSLLKEVGGLLNKPYYSNKLDPVSKHHSYDPFDGILTDLGRIMEALPLDIHLAKLIALGHVFNVLRETIIMAASMAVRSIFSYPFQKRMQAYEHKIDWADGSTSDCLAFLNAYRVWQRHIIANHFKRKSQAERMWAARNFIQIKAMHECDYLIEDITLRLQKLGIKETEGSEKVVIDDIKGFILKIVIAGAFYPNYFVKINSDEEHQNKEATKTLGGLDPSRTVYLKGWPLDQPGRLYAKEIQKLFAHAFEEREEPVWKNALVEFDSSQRIYVMFPDDNQTKEKKHFEIPGKVSSYVYKALKLRKLFDRMSVKVPDAKTSKSIAEKKYIPFKDSFTFFTKENYDNFVKILPKFLPKLPSLSTKTIQIRVIKDETSFKPSQFWAQYDNKETKKDARIIEEYLNSSKVSLEKFDVLPDVGSLVAAKKNDIYYRAVIEYYYKINKNDAARVFFIDKGFACPVAATELRAIQNQDISNLPALAFECRLSGIEPSAKKDVNGDWCSEAQNLFALYMSDKFIIFGTVYSVVDSVVSLDIECVDGKEKIKLNKLLVGNEYAQEREESYLSKYNHDLRESYQDFKPEQKQYLEFHQYDKKYLINVYPNPPDEDICSHDIMLMGPYSPLEIHLASLSTSATNKTVSIETISVNSILLDSDLESPYERLVVSSVINQSRDGTKLTLRDTTLMPLVPGLTALICSHYVGALCGLGADPKRGIALMPEHDIEVLFNTEFTIDDLQNINRLRHWMNMGICVAQNEDEDLEEQAMMCQHKVIQFIRTLTERNKTYQKSEKIANFDKWNLYDKTLFMRPTNKVMKEDSVYPLHSALMLDERDEDIDKLVDHIEELRYMAVCDPRQSNKIDVVCQLCDMEFFYRHDLRNHLVSIDHMRAEKQLPMR</sequence>
<dbReference type="InterPro" id="IPR014001">
    <property type="entry name" value="Helicase_ATP-bd"/>
</dbReference>
<organism evidence="19 20">
    <name type="scientific">Trichogramma brassicae</name>
    <dbReference type="NCBI Taxonomy" id="86971"/>
    <lineage>
        <taxon>Eukaryota</taxon>
        <taxon>Metazoa</taxon>
        <taxon>Ecdysozoa</taxon>
        <taxon>Arthropoda</taxon>
        <taxon>Hexapoda</taxon>
        <taxon>Insecta</taxon>
        <taxon>Pterygota</taxon>
        <taxon>Neoptera</taxon>
        <taxon>Endopterygota</taxon>
        <taxon>Hymenoptera</taxon>
        <taxon>Apocrita</taxon>
        <taxon>Proctotrupomorpha</taxon>
        <taxon>Chalcidoidea</taxon>
        <taxon>Trichogrammatidae</taxon>
        <taxon>Trichogramma</taxon>
    </lineage>
</organism>
<evidence type="ECO:0000256" key="15">
    <source>
        <dbReference type="ARBA" id="ARBA00047984"/>
    </source>
</evidence>
<dbReference type="Gene3D" id="2.30.30.140">
    <property type="match status" value="1"/>
</dbReference>
<evidence type="ECO:0000256" key="3">
    <source>
        <dbReference type="ARBA" id="ARBA00012552"/>
    </source>
</evidence>
<evidence type="ECO:0000256" key="14">
    <source>
        <dbReference type="ARBA" id="ARBA00023254"/>
    </source>
</evidence>
<evidence type="ECO:0000259" key="16">
    <source>
        <dbReference type="PROSITE" id="PS50304"/>
    </source>
</evidence>
<dbReference type="InterPro" id="IPR001650">
    <property type="entry name" value="Helicase_C-like"/>
</dbReference>
<dbReference type="SMART" id="SM00487">
    <property type="entry name" value="DEXDc"/>
    <property type="match status" value="1"/>
</dbReference>